<dbReference type="AlphaFoldDB" id="A0ABD1C750"/>
<name>A0ABD1C750_CARAN</name>
<dbReference type="EMBL" id="JBANAX010000038">
    <property type="protein sequence ID" value="KAL1225222.1"/>
    <property type="molecule type" value="Genomic_DNA"/>
</dbReference>
<sequence length="183" mass="20877">MEINMSDIVGPPALLIAFTSKTYMSLGVIKLSELAEGVSKIVEFTVFDRQAAYNVILGTAWIYQMKAVPSTYHQCVKFPTPSMDSTFSSEQQSTKVSIVFFIDLDSRLESKLREELVKFPSKHKSSFAWSIKNMPEIDPAIISHELHVDQSFKPIKKKRRKLCPDRAKAVNDEVDRLLDRHRV</sequence>
<accession>A0ABD1C750</accession>
<protein>
    <submittedName>
        <fullName evidence="1">Uncharacterized protein</fullName>
    </submittedName>
</protein>
<evidence type="ECO:0000313" key="2">
    <source>
        <dbReference type="Proteomes" id="UP001558713"/>
    </source>
</evidence>
<dbReference type="PANTHER" id="PTHR33240">
    <property type="entry name" value="OS08G0508500 PROTEIN"/>
    <property type="match status" value="1"/>
</dbReference>
<keyword evidence="2" id="KW-1185">Reference proteome</keyword>
<comment type="caution">
    <text evidence="1">The sequence shown here is derived from an EMBL/GenBank/DDBJ whole genome shotgun (WGS) entry which is preliminary data.</text>
</comment>
<reference evidence="1 2" key="1">
    <citation type="submission" date="2024-04" db="EMBL/GenBank/DDBJ databases">
        <title>Genome assembly C_amara_ONT_v2.</title>
        <authorList>
            <person name="Yant L."/>
            <person name="Moore C."/>
            <person name="Slenker M."/>
        </authorList>
    </citation>
    <scope>NUCLEOTIDE SEQUENCE [LARGE SCALE GENOMIC DNA]</scope>
    <source>
        <tissue evidence="1">Leaf</tissue>
    </source>
</reference>
<gene>
    <name evidence="1" type="ORF">V5N11_002419</name>
</gene>
<dbReference type="Proteomes" id="UP001558713">
    <property type="component" value="Unassembled WGS sequence"/>
</dbReference>
<proteinExistence type="predicted"/>
<dbReference type="PANTHER" id="PTHR33240:SF8">
    <property type="entry name" value="OS03G0439900 PROTEIN"/>
    <property type="match status" value="1"/>
</dbReference>
<organism evidence="1 2">
    <name type="scientific">Cardamine amara subsp. amara</name>
    <dbReference type="NCBI Taxonomy" id="228776"/>
    <lineage>
        <taxon>Eukaryota</taxon>
        <taxon>Viridiplantae</taxon>
        <taxon>Streptophyta</taxon>
        <taxon>Embryophyta</taxon>
        <taxon>Tracheophyta</taxon>
        <taxon>Spermatophyta</taxon>
        <taxon>Magnoliopsida</taxon>
        <taxon>eudicotyledons</taxon>
        <taxon>Gunneridae</taxon>
        <taxon>Pentapetalae</taxon>
        <taxon>rosids</taxon>
        <taxon>malvids</taxon>
        <taxon>Brassicales</taxon>
        <taxon>Brassicaceae</taxon>
        <taxon>Cardamineae</taxon>
        <taxon>Cardamine</taxon>
    </lineage>
</organism>
<evidence type="ECO:0000313" key="1">
    <source>
        <dbReference type="EMBL" id="KAL1225222.1"/>
    </source>
</evidence>